<evidence type="ECO:0000313" key="3">
    <source>
        <dbReference type="EMBL" id="WAR04322.1"/>
    </source>
</evidence>
<comment type="similarity">
    <text evidence="1">Belongs to the FAM154 family.</text>
</comment>
<organism evidence="3 4">
    <name type="scientific">Mya arenaria</name>
    <name type="common">Soft-shell clam</name>
    <dbReference type="NCBI Taxonomy" id="6604"/>
    <lineage>
        <taxon>Eukaryota</taxon>
        <taxon>Metazoa</taxon>
        <taxon>Spiralia</taxon>
        <taxon>Lophotrochozoa</taxon>
        <taxon>Mollusca</taxon>
        <taxon>Bivalvia</taxon>
        <taxon>Autobranchia</taxon>
        <taxon>Heteroconchia</taxon>
        <taxon>Euheterodonta</taxon>
        <taxon>Imparidentia</taxon>
        <taxon>Neoheterodontei</taxon>
        <taxon>Myida</taxon>
        <taxon>Myoidea</taxon>
        <taxon>Myidae</taxon>
        <taxon>Mya</taxon>
    </lineage>
</organism>
<evidence type="ECO:0008006" key="5">
    <source>
        <dbReference type="Google" id="ProtNLM"/>
    </source>
</evidence>
<keyword evidence="4" id="KW-1185">Reference proteome</keyword>
<dbReference type="EMBL" id="CP111016">
    <property type="protein sequence ID" value="WAR04322.1"/>
    <property type="molecule type" value="Genomic_DNA"/>
</dbReference>
<evidence type="ECO:0000256" key="2">
    <source>
        <dbReference type="SAM" id="MobiDB-lite"/>
    </source>
</evidence>
<feature type="region of interest" description="Disordered" evidence="2">
    <location>
        <begin position="364"/>
        <end position="385"/>
    </location>
</feature>
<gene>
    <name evidence="3" type="ORF">MAR_019691</name>
</gene>
<reference evidence="3" key="1">
    <citation type="submission" date="2022-11" db="EMBL/GenBank/DDBJ databases">
        <title>Centuries of genome instability and evolution in soft-shell clam transmissible cancer (bioRxiv).</title>
        <authorList>
            <person name="Hart S.F.M."/>
            <person name="Yonemitsu M.A."/>
            <person name="Giersch R.M."/>
            <person name="Beal B.F."/>
            <person name="Arriagada G."/>
            <person name="Davis B.W."/>
            <person name="Ostrander E.A."/>
            <person name="Goff S.P."/>
            <person name="Metzger M.J."/>
        </authorList>
    </citation>
    <scope>NUCLEOTIDE SEQUENCE</scope>
    <source>
        <strain evidence="3">MELC-2E11</strain>
        <tissue evidence="3">Siphon/mantle</tissue>
    </source>
</reference>
<name>A0ABY7E5T0_MYAAR</name>
<accession>A0ABY7E5T0</accession>
<evidence type="ECO:0000256" key="1">
    <source>
        <dbReference type="ARBA" id="ARBA00008738"/>
    </source>
</evidence>
<dbReference type="PANTHER" id="PTHR31516:SF18">
    <property type="entry name" value="TRANSLATION INITIATION FACTOR IF-2"/>
    <property type="match status" value="1"/>
</dbReference>
<protein>
    <recommendedName>
        <fullName evidence="5">Stabilizer of axonemal microtubules 2</fullName>
    </recommendedName>
</protein>
<dbReference type="Proteomes" id="UP001164746">
    <property type="component" value="Chromosome 5"/>
</dbReference>
<evidence type="ECO:0000313" key="4">
    <source>
        <dbReference type="Proteomes" id="UP001164746"/>
    </source>
</evidence>
<proteinExistence type="inferred from homology"/>
<sequence length="436" mass="50235">MATPSREAAILAEKFPDNISISDLCDCGRHKRRKEQMPKPRRLRSYPDVSDYRDTFKHAKDKELYEAPSVPVEKDTYYTQEFTAKHALPEIRRYEAPRENFRRTSARFDGRTTYKDHHKRWVGQKQVAFGELPSFVGSILFPSKDNTGQSITQQSFTGEFAKRPDAIRLAESHIQMEGNHMMTTTNMDTYKDVKGDHRPSQIVRQSDLGRHKPRGKFAAETQAMHDFPGYHGGQPKPPMPARPAPDTLDLKFDNSRSFETEQRKIYRGHDVLKNPKPLASFGSTRDYRPIDLSRAYIARAVVPTQKVQKSDAKFDDHTTSKDFLKNWGPTTRVRYGDFHENRPYLPPTQKFDGESVAHTSFTPKKYEPTRDYKPEDKPVNREGDFDFNTVSHMTYQKPEVKPCRAAMYLMQQELKRQRASQQRGAGTPTGLVISAN</sequence>
<dbReference type="PANTHER" id="PTHR31516">
    <property type="entry name" value="STABILIZER OF AXONEMAL MICROTUBULES 2"/>
    <property type="match status" value="1"/>
</dbReference>
<dbReference type="InterPro" id="IPR033336">
    <property type="entry name" value="SAXO1/2"/>
</dbReference>
<feature type="compositionally biased region" description="Basic and acidic residues" evidence="2">
    <location>
        <begin position="364"/>
        <end position="384"/>
    </location>
</feature>